<name>A0A0C9WKX1_9AGAR</name>
<accession>A0A0C9WKX1</accession>
<feature type="region of interest" description="Disordered" evidence="1">
    <location>
        <begin position="24"/>
        <end position="46"/>
    </location>
</feature>
<dbReference type="EMBL" id="KN839427">
    <property type="protein sequence ID" value="KIJ89800.1"/>
    <property type="molecule type" value="Genomic_DNA"/>
</dbReference>
<keyword evidence="3" id="KW-1185">Reference proteome</keyword>
<proteinExistence type="predicted"/>
<dbReference type="AlphaFoldDB" id="A0A0C9WKX1"/>
<evidence type="ECO:0000256" key="1">
    <source>
        <dbReference type="SAM" id="MobiDB-lite"/>
    </source>
</evidence>
<feature type="region of interest" description="Disordered" evidence="1">
    <location>
        <begin position="65"/>
        <end position="84"/>
    </location>
</feature>
<organism evidence="2 3">
    <name type="scientific">Laccaria amethystina LaAM-08-1</name>
    <dbReference type="NCBI Taxonomy" id="1095629"/>
    <lineage>
        <taxon>Eukaryota</taxon>
        <taxon>Fungi</taxon>
        <taxon>Dikarya</taxon>
        <taxon>Basidiomycota</taxon>
        <taxon>Agaricomycotina</taxon>
        <taxon>Agaricomycetes</taxon>
        <taxon>Agaricomycetidae</taxon>
        <taxon>Agaricales</taxon>
        <taxon>Agaricineae</taxon>
        <taxon>Hydnangiaceae</taxon>
        <taxon>Laccaria</taxon>
    </lineage>
</organism>
<evidence type="ECO:0000313" key="2">
    <source>
        <dbReference type="EMBL" id="KIJ89800.1"/>
    </source>
</evidence>
<protein>
    <submittedName>
        <fullName evidence="2">Uncharacterized protein</fullName>
    </submittedName>
</protein>
<evidence type="ECO:0000313" key="3">
    <source>
        <dbReference type="Proteomes" id="UP000054477"/>
    </source>
</evidence>
<dbReference type="Proteomes" id="UP000054477">
    <property type="component" value="Unassembled WGS sequence"/>
</dbReference>
<sequence length="117" mass="13061">MRLSETSNTHDPGWIWYAVPTPSGASVAPTPTNKPVLPKTSKKEVVVSEPPPPITIIIAKDRVPRVKPPPVKKAEQSRPGAPPLKQRKWWKFTEEYHPEGKSSSYVCQKLPLVVFLT</sequence>
<reference evidence="3" key="2">
    <citation type="submission" date="2015-01" db="EMBL/GenBank/DDBJ databases">
        <title>Evolutionary Origins and Diversification of the Mycorrhizal Mutualists.</title>
        <authorList>
            <consortium name="DOE Joint Genome Institute"/>
            <consortium name="Mycorrhizal Genomics Consortium"/>
            <person name="Kohler A."/>
            <person name="Kuo A."/>
            <person name="Nagy L.G."/>
            <person name="Floudas D."/>
            <person name="Copeland A."/>
            <person name="Barry K.W."/>
            <person name="Cichocki N."/>
            <person name="Veneault-Fourrey C."/>
            <person name="LaButti K."/>
            <person name="Lindquist E.A."/>
            <person name="Lipzen A."/>
            <person name="Lundell T."/>
            <person name="Morin E."/>
            <person name="Murat C."/>
            <person name="Riley R."/>
            <person name="Ohm R."/>
            <person name="Sun H."/>
            <person name="Tunlid A."/>
            <person name="Henrissat B."/>
            <person name="Grigoriev I.V."/>
            <person name="Hibbett D.S."/>
            <person name="Martin F."/>
        </authorList>
    </citation>
    <scope>NUCLEOTIDE SEQUENCE [LARGE SCALE GENOMIC DNA]</scope>
    <source>
        <strain evidence="3">LaAM-08-1</strain>
    </source>
</reference>
<gene>
    <name evidence="2" type="ORF">K443DRAFT_15781</name>
</gene>
<reference evidence="2 3" key="1">
    <citation type="submission" date="2014-04" db="EMBL/GenBank/DDBJ databases">
        <authorList>
            <consortium name="DOE Joint Genome Institute"/>
            <person name="Kuo A."/>
            <person name="Kohler A."/>
            <person name="Nagy L.G."/>
            <person name="Floudas D."/>
            <person name="Copeland A."/>
            <person name="Barry K.W."/>
            <person name="Cichocki N."/>
            <person name="Veneault-Fourrey C."/>
            <person name="LaButti K."/>
            <person name="Lindquist E.A."/>
            <person name="Lipzen A."/>
            <person name="Lundell T."/>
            <person name="Morin E."/>
            <person name="Murat C."/>
            <person name="Sun H."/>
            <person name="Tunlid A."/>
            <person name="Henrissat B."/>
            <person name="Grigoriev I.V."/>
            <person name="Hibbett D.S."/>
            <person name="Martin F."/>
            <person name="Nordberg H.P."/>
            <person name="Cantor M.N."/>
            <person name="Hua S.X."/>
        </authorList>
    </citation>
    <scope>NUCLEOTIDE SEQUENCE [LARGE SCALE GENOMIC DNA]</scope>
    <source>
        <strain evidence="2 3">LaAM-08-1</strain>
    </source>
</reference>
<dbReference type="HOGENOM" id="CLU_2085229_0_0_1"/>